<dbReference type="RefSeq" id="WP_160629626.1">
    <property type="nucleotide sequence ID" value="NZ_CP047593.1"/>
</dbReference>
<keyword evidence="6 8" id="KW-1133">Transmembrane helix</keyword>
<evidence type="ECO:0000256" key="3">
    <source>
        <dbReference type="ARBA" id="ARBA00022475"/>
    </source>
</evidence>
<proteinExistence type="inferred from homology"/>
<comment type="similarity">
    <text evidence="2">Belongs to the MreD family.</text>
</comment>
<keyword evidence="7 8" id="KW-0472">Membrane</keyword>
<evidence type="ECO:0000256" key="7">
    <source>
        <dbReference type="ARBA" id="ARBA00023136"/>
    </source>
</evidence>
<keyword evidence="4 8" id="KW-0812">Transmembrane</keyword>
<evidence type="ECO:0000256" key="1">
    <source>
        <dbReference type="ARBA" id="ARBA00004651"/>
    </source>
</evidence>
<dbReference type="AlphaFoldDB" id="A0A6P1M6M4"/>
<keyword evidence="3" id="KW-1003">Cell membrane</keyword>
<dbReference type="EMBL" id="CP047593">
    <property type="protein sequence ID" value="QHI70449.1"/>
    <property type="molecule type" value="Genomic_DNA"/>
</dbReference>
<dbReference type="GO" id="GO:0005886">
    <property type="term" value="C:plasma membrane"/>
    <property type="evidence" value="ECO:0007669"/>
    <property type="project" value="UniProtKB-SubCell"/>
</dbReference>
<evidence type="ECO:0000313" key="10">
    <source>
        <dbReference type="Proteomes" id="UP000464954"/>
    </source>
</evidence>
<keyword evidence="10" id="KW-1185">Reference proteome</keyword>
<organism evidence="9 10">
    <name type="scientific">Tichowtungia aerotolerans</name>
    <dbReference type="NCBI Taxonomy" id="2697043"/>
    <lineage>
        <taxon>Bacteria</taxon>
        <taxon>Pseudomonadati</taxon>
        <taxon>Kiritimatiellota</taxon>
        <taxon>Tichowtungiia</taxon>
        <taxon>Tichowtungiales</taxon>
        <taxon>Tichowtungiaceae</taxon>
        <taxon>Tichowtungia</taxon>
    </lineage>
</organism>
<dbReference type="KEGG" id="taer:GT409_13710"/>
<dbReference type="Proteomes" id="UP000464954">
    <property type="component" value="Chromosome"/>
</dbReference>
<dbReference type="NCBIfam" id="TIGR03426">
    <property type="entry name" value="shape_MreD"/>
    <property type="match status" value="1"/>
</dbReference>
<feature type="transmembrane region" description="Helical" evidence="8">
    <location>
        <begin position="98"/>
        <end position="117"/>
    </location>
</feature>
<dbReference type="InterPro" id="IPR007227">
    <property type="entry name" value="Cell_shape_determining_MreD"/>
</dbReference>
<sequence length="166" mass="18148">MSLLRITLLLMIGAALQTLLPRWALTGSLDWPILTALLMVVVLHSDRGAVIYAAVLAGLLYDVFSPTPLGISSPFFLLLGIGLHALKTELFSDQPITYCVLGLLAVSLKTLYFYIVFSLGDLRSISFGLLAVRMGGGLLLGILTAPTVYFTIAFLVHKSKRKRRRI</sequence>
<feature type="transmembrane region" description="Helical" evidence="8">
    <location>
        <begin position="67"/>
        <end position="86"/>
    </location>
</feature>
<gene>
    <name evidence="9" type="primary">mreD</name>
    <name evidence="9" type="ORF">GT409_13710</name>
</gene>
<protein>
    <submittedName>
        <fullName evidence="9">Rod shape-determining protein MreD</fullName>
    </submittedName>
</protein>
<comment type="subcellular location">
    <subcellularLocation>
        <location evidence="1">Cell membrane</location>
        <topology evidence="1">Multi-pass membrane protein</topology>
    </subcellularLocation>
</comment>
<evidence type="ECO:0000256" key="6">
    <source>
        <dbReference type="ARBA" id="ARBA00022989"/>
    </source>
</evidence>
<name>A0A6P1M6M4_9BACT</name>
<evidence type="ECO:0000256" key="8">
    <source>
        <dbReference type="SAM" id="Phobius"/>
    </source>
</evidence>
<accession>A0A6P1M6M4</accession>
<evidence type="ECO:0000256" key="5">
    <source>
        <dbReference type="ARBA" id="ARBA00022960"/>
    </source>
</evidence>
<keyword evidence="5" id="KW-0133">Cell shape</keyword>
<reference evidence="9 10" key="1">
    <citation type="submission" date="2020-01" db="EMBL/GenBank/DDBJ databases">
        <title>Ponticoccus aerotolerans gen. nov., sp. nov., an anaerobic bacterium and proposal of Ponticoccusceae fam. nov., Ponticoccusles ord. nov. and Ponticoccuse classis nov. in the phylum Kiritimatiellaeota.</title>
        <authorList>
            <person name="Zhou L.Y."/>
            <person name="Du Z.J."/>
        </authorList>
    </citation>
    <scope>NUCLEOTIDE SEQUENCE [LARGE SCALE GENOMIC DNA]</scope>
    <source>
        <strain evidence="9 10">S-5007</strain>
    </source>
</reference>
<evidence type="ECO:0000256" key="2">
    <source>
        <dbReference type="ARBA" id="ARBA00007776"/>
    </source>
</evidence>
<dbReference type="GO" id="GO:0008360">
    <property type="term" value="P:regulation of cell shape"/>
    <property type="evidence" value="ECO:0007669"/>
    <property type="project" value="UniProtKB-KW"/>
</dbReference>
<evidence type="ECO:0000313" key="9">
    <source>
        <dbReference type="EMBL" id="QHI70449.1"/>
    </source>
</evidence>
<evidence type="ECO:0000256" key="4">
    <source>
        <dbReference type="ARBA" id="ARBA00022692"/>
    </source>
</evidence>
<feature type="transmembrane region" description="Helical" evidence="8">
    <location>
        <begin position="137"/>
        <end position="156"/>
    </location>
</feature>